<dbReference type="PANTHER" id="PTHR23511">
    <property type="entry name" value="SYNAPTIC VESICLE GLYCOPROTEIN 2"/>
    <property type="match status" value="1"/>
</dbReference>
<dbReference type="Gene3D" id="1.20.1250.20">
    <property type="entry name" value="MFS general substrate transporter like domains"/>
    <property type="match status" value="1"/>
</dbReference>
<dbReference type="SUPFAM" id="SSF103473">
    <property type="entry name" value="MFS general substrate transporter"/>
    <property type="match status" value="1"/>
</dbReference>
<evidence type="ECO:0000256" key="5">
    <source>
        <dbReference type="ARBA" id="ARBA00022989"/>
    </source>
</evidence>
<evidence type="ECO:0000259" key="8">
    <source>
        <dbReference type="PROSITE" id="PS50850"/>
    </source>
</evidence>
<accession>A0A0C9PTN9</accession>
<comment type="similarity">
    <text evidence="2">Belongs to the major facilitator superfamily.</text>
</comment>
<feature type="transmembrane region" description="Helical" evidence="7">
    <location>
        <begin position="71"/>
        <end position="91"/>
    </location>
</feature>
<dbReference type="RefSeq" id="XP_011303542.1">
    <property type="nucleotide sequence ID" value="XM_011305240.1"/>
</dbReference>
<keyword evidence="10" id="KW-1185">Reference proteome</keyword>
<keyword evidence="6 7" id="KW-0472">Membrane</keyword>
<evidence type="ECO:0000313" key="10">
    <source>
        <dbReference type="Proteomes" id="UP000694866"/>
    </source>
</evidence>
<name>A0A0C9PTN9_9HYME</name>
<dbReference type="OrthoDB" id="4139357at2759"/>
<dbReference type="InterPro" id="IPR036259">
    <property type="entry name" value="MFS_trans_sf"/>
</dbReference>
<evidence type="ECO:0000256" key="6">
    <source>
        <dbReference type="ARBA" id="ARBA00023136"/>
    </source>
</evidence>
<keyword evidence="4 7" id="KW-0812">Transmembrane</keyword>
<sequence length="533" mass="58892">MTVEQQPNGASTDEDIIDTAIGLTGIGKFTIKMVVINSLILLNAGFTTNGISLIFPASACDFNLTTMDQGLMTATPFSGMIVGSYFWGCLADLHGRKYALVIALFSQGLFEMSSSLISNFWGYIFFKFLSGFSLIAQNAIVYPYVGEFQPPILRKKVLCTLELAWVVGTIALPVLGYLIIPLDVSYTTDYFFFHSWNLFVFLYSLLAPALGIWLLTFPESPKYLAAQGEDADLAKALDVMHSQNTGESFDIFLQKLTDNGLDDLRRRLELKENQSASEKSSKCEKAEKILRDIMRNTGKLFRPPFLTQTLLICILWYCVASTFFSFTMWFPELVRRLAAFEEMFPNESAWICSAIPAENSTITANVSKCLPNIPTEVFHHTLILGAACLPTNLLVPLFVNKLGFKFFLVSSSTVAMAVTVGLFFVRSSTQNLILSSIYEGFLSISSALVLVVITELYPTQIRATASSLGVLLGRIGSVIGNLLMGHLIDNHCVIFISSTIVQLIVCLIVSLILPIKRRDEKSVSSSVVTLVNQ</sequence>
<feature type="transmembrane region" description="Helical" evidence="7">
    <location>
        <begin position="494"/>
        <end position="515"/>
    </location>
</feature>
<feature type="domain" description="Major facilitator superfamily (MFS) profile" evidence="8">
    <location>
        <begin position="33"/>
        <end position="517"/>
    </location>
</feature>
<dbReference type="InterPro" id="IPR005828">
    <property type="entry name" value="MFS_sugar_transport-like"/>
</dbReference>
<proteinExistence type="inferred from homology"/>
<dbReference type="GeneID" id="105266813"/>
<accession>A0A9R1T624</accession>
<feature type="transmembrane region" description="Helical" evidence="7">
    <location>
        <begin position="157"/>
        <end position="180"/>
    </location>
</feature>
<dbReference type="GO" id="GO:0022857">
    <property type="term" value="F:transmembrane transporter activity"/>
    <property type="evidence" value="ECO:0007669"/>
    <property type="project" value="InterPro"/>
</dbReference>
<feature type="transmembrane region" description="Helical" evidence="7">
    <location>
        <begin position="123"/>
        <end position="145"/>
    </location>
</feature>
<dbReference type="Pfam" id="PF07690">
    <property type="entry name" value="MFS_1"/>
    <property type="match status" value="1"/>
</dbReference>
<dbReference type="Pfam" id="PF00083">
    <property type="entry name" value="Sugar_tr"/>
    <property type="match status" value="1"/>
</dbReference>
<feature type="transmembrane region" description="Helical" evidence="7">
    <location>
        <begin position="309"/>
        <end position="330"/>
    </location>
</feature>
<dbReference type="GO" id="GO:0016020">
    <property type="term" value="C:membrane"/>
    <property type="evidence" value="ECO:0007669"/>
    <property type="project" value="UniProtKB-SubCell"/>
</dbReference>
<evidence type="ECO:0000313" key="9">
    <source>
        <dbReference type="EMBL" id="JAG74485.1"/>
    </source>
</evidence>
<gene>
    <name evidence="9" type="primary">Sv2b_0</name>
    <name evidence="11" type="synonym">LOC105266813</name>
    <name evidence="9" type="ORF">g.63828</name>
</gene>
<protein>
    <submittedName>
        <fullName evidence="9">Sv2b_0 protein</fullName>
    </submittedName>
    <submittedName>
        <fullName evidence="11">Synaptic vesicle glycoprotein 2C</fullName>
    </submittedName>
</protein>
<feature type="transmembrane region" description="Helical" evidence="7">
    <location>
        <begin position="406"/>
        <end position="425"/>
    </location>
</feature>
<keyword evidence="5 7" id="KW-1133">Transmembrane helix</keyword>
<evidence type="ECO:0000313" key="11">
    <source>
        <dbReference type="RefSeq" id="XP_011303542.1"/>
    </source>
</evidence>
<dbReference type="EMBL" id="GBYB01004718">
    <property type="protein sequence ID" value="JAG74485.1"/>
    <property type="molecule type" value="Transcribed_RNA"/>
</dbReference>
<evidence type="ECO:0000256" key="4">
    <source>
        <dbReference type="ARBA" id="ARBA00022692"/>
    </source>
</evidence>
<dbReference type="AlphaFoldDB" id="A0A0C9PTN9"/>
<dbReference type="InterPro" id="IPR020846">
    <property type="entry name" value="MFS_dom"/>
</dbReference>
<dbReference type="KEGG" id="fas:105266813"/>
<keyword evidence="3" id="KW-0813">Transport</keyword>
<comment type="subcellular location">
    <subcellularLocation>
        <location evidence="1">Membrane</location>
        <topology evidence="1">Multi-pass membrane protein</topology>
    </subcellularLocation>
</comment>
<reference evidence="9" key="1">
    <citation type="submission" date="2015-01" db="EMBL/GenBank/DDBJ databases">
        <title>Transcriptome Assembly of Fopius arisanus.</title>
        <authorList>
            <person name="Geib S."/>
        </authorList>
    </citation>
    <scope>NUCLEOTIDE SEQUENCE</scope>
</reference>
<dbReference type="PANTHER" id="PTHR23511:SF38">
    <property type="entry name" value="SYNAPTIC VESICLE 2-RELATED PROTEIN-LIKE PROTEIN"/>
    <property type="match status" value="1"/>
</dbReference>
<evidence type="ECO:0000256" key="2">
    <source>
        <dbReference type="ARBA" id="ARBA00008335"/>
    </source>
</evidence>
<dbReference type="PROSITE" id="PS50850">
    <property type="entry name" value="MFS"/>
    <property type="match status" value="1"/>
</dbReference>
<evidence type="ECO:0000256" key="3">
    <source>
        <dbReference type="ARBA" id="ARBA00022448"/>
    </source>
</evidence>
<feature type="transmembrane region" description="Helical" evidence="7">
    <location>
        <begin position="377"/>
        <end position="399"/>
    </location>
</feature>
<feature type="transmembrane region" description="Helical" evidence="7">
    <location>
        <begin position="34"/>
        <end position="59"/>
    </location>
</feature>
<reference evidence="11" key="2">
    <citation type="submission" date="2025-04" db="UniProtKB">
        <authorList>
            <consortium name="RefSeq"/>
        </authorList>
    </citation>
    <scope>IDENTIFICATION</scope>
    <source>
        <strain evidence="11">USDA-PBARC FA_bdor</strain>
        <tissue evidence="11">Whole organism</tissue>
    </source>
</reference>
<dbReference type="Proteomes" id="UP000694866">
    <property type="component" value="Unplaced"/>
</dbReference>
<feature type="transmembrane region" description="Helical" evidence="7">
    <location>
        <begin position="98"/>
        <end position="117"/>
    </location>
</feature>
<dbReference type="InterPro" id="IPR011701">
    <property type="entry name" value="MFS"/>
</dbReference>
<evidence type="ECO:0000256" key="7">
    <source>
        <dbReference type="SAM" id="Phobius"/>
    </source>
</evidence>
<feature type="transmembrane region" description="Helical" evidence="7">
    <location>
        <begin position="192"/>
        <end position="215"/>
    </location>
</feature>
<evidence type="ECO:0000256" key="1">
    <source>
        <dbReference type="ARBA" id="ARBA00004141"/>
    </source>
</evidence>
<organism evidence="9">
    <name type="scientific">Fopius arisanus</name>
    <dbReference type="NCBI Taxonomy" id="64838"/>
    <lineage>
        <taxon>Eukaryota</taxon>
        <taxon>Metazoa</taxon>
        <taxon>Ecdysozoa</taxon>
        <taxon>Arthropoda</taxon>
        <taxon>Hexapoda</taxon>
        <taxon>Insecta</taxon>
        <taxon>Pterygota</taxon>
        <taxon>Neoptera</taxon>
        <taxon>Endopterygota</taxon>
        <taxon>Hymenoptera</taxon>
        <taxon>Apocrita</taxon>
        <taxon>Ichneumonoidea</taxon>
        <taxon>Braconidae</taxon>
        <taxon>Opiinae</taxon>
        <taxon>Fopius</taxon>
    </lineage>
</organism>
<feature type="transmembrane region" description="Helical" evidence="7">
    <location>
        <begin position="469"/>
        <end position="488"/>
    </location>
</feature>
<feature type="transmembrane region" description="Helical" evidence="7">
    <location>
        <begin position="437"/>
        <end position="457"/>
    </location>
</feature>